<sequence length="81" mass="8786">LGLGFQPCANDSGVEGGYQKVVLYEQEGSWAHAAIQMPNGRWRSKIGRGPVIEHQSPQSLSSGIYGEPTTYMRRATGAMMS</sequence>
<dbReference type="InterPro" id="IPR056106">
    <property type="entry name" value="DUF7689"/>
</dbReference>
<name>A0A6N3X3I7_9SYNE</name>
<evidence type="ECO:0000313" key="2">
    <source>
        <dbReference type="EMBL" id="KKZ12028.1"/>
    </source>
</evidence>
<feature type="domain" description="DUF7689" evidence="1">
    <location>
        <begin position="3"/>
        <end position="73"/>
    </location>
</feature>
<evidence type="ECO:0000259" key="1">
    <source>
        <dbReference type="Pfam" id="PF24738"/>
    </source>
</evidence>
<reference evidence="2 3" key="1">
    <citation type="submission" date="2015-01" db="EMBL/GenBank/DDBJ databases">
        <title>Lifestyle Evolution in Cyanobacterial Symbionts of Sponges.</title>
        <authorList>
            <person name="Burgsdorf I."/>
            <person name="Slaby B.M."/>
            <person name="Handley K.M."/>
            <person name="Haber M."/>
            <person name="Blom J."/>
            <person name="Marshall C.W."/>
            <person name="Gilbert J.A."/>
            <person name="Hentschel U."/>
            <person name="Steindler L."/>
        </authorList>
    </citation>
    <scope>NUCLEOTIDE SEQUENCE [LARGE SCALE GENOMIC DNA]</scope>
    <source>
        <strain evidence="2">142</strain>
    </source>
</reference>
<dbReference type="AlphaFoldDB" id="A0A6N3X3I7"/>
<proteinExistence type="predicted"/>
<evidence type="ECO:0000313" key="3">
    <source>
        <dbReference type="Proteomes" id="UP000035054"/>
    </source>
</evidence>
<dbReference type="EMBL" id="JXUO01000260">
    <property type="protein sequence ID" value="KKZ12028.1"/>
    <property type="molecule type" value="Genomic_DNA"/>
</dbReference>
<organism evidence="2 3">
    <name type="scientific">Candidatus Synechococcus spongiarum 142</name>
    <dbReference type="NCBI Taxonomy" id="1608213"/>
    <lineage>
        <taxon>Bacteria</taxon>
        <taxon>Bacillati</taxon>
        <taxon>Cyanobacteriota</taxon>
        <taxon>Cyanophyceae</taxon>
        <taxon>Synechococcales</taxon>
        <taxon>Synechococcaceae</taxon>
        <taxon>Synechococcus</taxon>
    </lineage>
</organism>
<protein>
    <recommendedName>
        <fullName evidence="1">DUF7689 domain-containing protein</fullName>
    </recommendedName>
</protein>
<dbReference type="Proteomes" id="UP000035054">
    <property type="component" value="Unassembled WGS sequence"/>
</dbReference>
<feature type="non-terminal residue" evidence="2">
    <location>
        <position position="1"/>
    </location>
</feature>
<comment type="caution">
    <text evidence="2">The sequence shown here is derived from an EMBL/GenBank/DDBJ whole genome shotgun (WGS) entry which is preliminary data.</text>
</comment>
<gene>
    <name evidence="2" type="ORF">TH68_07990</name>
</gene>
<dbReference type="Pfam" id="PF24738">
    <property type="entry name" value="DUF7689"/>
    <property type="match status" value="1"/>
</dbReference>
<accession>A0A6N3X3I7</accession>